<comment type="similarity">
    <text evidence="10">Belongs to the ELO family.</text>
</comment>
<dbReference type="InterPro" id="IPR002076">
    <property type="entry name" value="ELO_fam"/>
</dbReference>
<dbReference type="PROSITE" id="PS01188">
    <property type="entry name" value="ELO"/>
    <property type="match status" value="1"/>
</dbReference>
<comment type="caution">
    <text evidence="11">The sequence shown here is derived from an EMBL/GenBank/DDBJ whole genome shotgun (WGS) entry which is preliminary data.</text>
</comment>
<keyword evidence="12" id="KW-1185">Reference proteome</keyword>
<dbReference type="AlphaFoldDB" id="A0AAV0T1L4"/>
<evidence type="ECO:0000256" key="9">
    <source>
        <dbReference type="ARBA" id="ARBA00023160"/>
    </source>
</evidence>
<evidence type="ECO:0000256" key="8">
    <source>
        <dbReference type="ARBA" id="ARBA00023136"/>
    </source>
</evidence>
<keyword evidence="7 10" id="KW-0443">Lipid metabolism</keyword>
<dbReference type="EC" id="2.3.1.-" evidence="10"/>
<keyword evidence="2 10" id="KW-0444">Lipid biosynthesis</keyword>
<keyword evidence="6 10" id="KW-1133">Transmembrane helix</keyword>
<name>A0AAV0T1L4_9STRA</name>
<keyword evidence="4 10" id="KW-0812">Transmembrane</keyword>
<keyword evidence="3 10" id="KW-0808">Transferase</keyword>
<protein>
    <recommendedName>
        <fullName evidence="10">Elongation of fatty acids protein</fullName>
        <ecNumber evidence="10">2.3.1.-</ecNumber>
    </recommendedName>
</protein>
<feature type="transmembrane region" description="Helical" evidence="10">
    <location>
        <begin position="177"/>
        <end position="197"/>
    </location>
</feature>
<dbReference type="PANTHER" id="PTHR11157">
    <property type="entry name" value="FATTY ACID ACYL TRANSFERASE-RELATED"/>
    <property type="match status" value="1"/>
</dbReference>
<feature type="transmembrane region" description="Helical" evidence="10">
    <location>
        <begin position="209"/>
        <end position="232"/>
    </location>
</feature>
<evidence type="ECO:0000313" key="11">
    <source>
        <dbReference type="EMBL" id="CAI5712796.1"/>
    </source>
</evidence>
<feature type="transmembrane region" description="Helical" evidence="10">
    <location>
        <begin position="153"/>
        <end position="171"/>
    </location>
</feature>
<dbReference type="PANTHER" id="PTHR11157:SF17">
    <property type="entry name" value="ELONGATION OF VERY LONG CHAIN FATTY ACIDS PROTEIN 6"/>
    <property type="match status" value="1"/>
</dbReference>
<dbReference type="Proteomes" id="UP001162029">
    <property type="component" value="Unassembled WGS sequence"/>
</dbReference>
<feature type="transmembrane region" description="Helical" evidence="10">
    <location>
        <begin position="244"/>
        <end position="264"/>
    </location>
</feature>
<dbReference type="GO" id="GO:0042761">
    <property type="term" value="P:very long-chain fatty acid biosynthetic process"/>
    <property type="evidence" value="ECO:0007669"/>
    <property type="project" value="TreeGrafter"/>
</dbReference>
<evidence type="ECO:0000256" key="10">
    <source>
        <dbReference type="RuleBase" id="RU361115"/>
    </source>
</evidence>
<proteinExistence type="inferred from homology"/>
<sequence>METFVRTSKLHDEVPALRWMFPFQYERDWEVSWQLDFCKDSLPMVVSLCAAYCILCFAGRRIMRDLKPFNLKVALALWNLGLAIFSAIGAFRTVPFLINTIYRRGVYYSVCAPPTTQYGNGPMALWVLLFIFSKVPELLDTAFIVLRKKPLIFLHWYHHVTVLLFCWHSFATLSASGIYFVAMNYSVHAIMYFYYFLTACGYRPTWARLVTIFQLSQMGVGVAVCGLNVYYMKQGVTCSVDPDNLKWGITMYSSYFALFLKFFIERYLLQSTKKPATAAKKTQ</sequence>
<evidence type="ECO:0000313" key="12">
    <source>
        <dbReference type="Proteomes" id="UP001162029"/>
    </source>
</evidence>
<comment type="catalytic activity">
    <reaction evidence="10">
        <text>an acyl-CoA + malonyl-CoA + H(+) = a 3-oxoacyl-CoA + CO2 + CoA</text>
        <dbReference type="Rhea" id="RHEA:50252"/>
        <dbReference type="ChEBI" id="CHEBI:15378"/>
        <dbReference type="ChEBI" id="CHEBI:16526"/>
        <dbReference type="ChEBI" id="CHEBI:57287"/>
        <dbReference type="ChEBI" id="CHEBI:57384"/>
        <dbReference type="ChEBI" id="CHEBI:58342"/>
        <dbReference type="ChEBI" id="CHEBI:90726"/>
    </reaction>
    <physiologicalReaction direction="left-to-right" evidence="10">
        <dbReference type="Rhea" id="RHEA:50253"/>
    </physiologicalReaction>
</comment>
<feature type="transmembrane region" description="Helical" evidence="10">
    <location>
        <begin position="75"/>
        <end position="98"/>
    </location>
</feature>
<organism evidence="11 12">
    <name type="scientific">Peronospora destructor</name>
    <dbReference type="NCBI Taxonomy" id="86335"/>
    <lineage>
        <taxon>Eukaryota</taxon>
        <taxon>Sar</taxon>
        <taxon>Stramenopiles</taxon>
        <taxon>Oomycota</taxon>
        <taxon>Peronosporomycetes</taxon>
        <taxon>Peronosporales</taxon>
        <taxon>Peronosporaceae</taxon>
        <taxon>Peronospora</taxon>
    </lineage>
</organism>
<feature type="transmembrane region" description="Helical" evidence="10">
    <location>
        <begin position="42"/>
        <end position="63"/>
    </location>
</feature>
<evidence type="ECO:0000256" key="3">
    <source>
        <dbReference type="ARBA" id="ARBA00022679"/>
    </source>
</evidence>
<evidence type="ECO:0000256" key="6">
    <source>
        <dbReference type="ARBA" id="ARBA00022989"/>
    </source>
</evidence>
<accession>A0AAV0T1L4</accession>
<keyword evidence="5 10" id="KW-0276">Fatty acid metabolism</keyword>
<keyword evidence="9 10" id="KW-0275">Fatty acid biosynthesis</keyword>
<evidence type="ECO:0000256" key="5">
    <source>
        <dbReference type="ARBA" id="ARBA00022832"/>
    </source>
</evidence>
<reference evidence="11" key="1">
    <citation type="submission" date="2022-12" db="EMBL/GenBank/DDBJ databases">
        <authorList>
            <person name="Webb A."/>
        </authorList>
    </citation>
    <scope>NUCLEOTIDE SEQUENCE</scope>
    <source>
        <strain evidence="11">Pd1</strain>
    </source>
</reference>
<dbReference type="GO" id="GO:0034625">
    <property type="term" value="P:fatty acid elongation, monounsaturated fatty acid"/>
    <property type="evidence" value="ECO:0007669"/>
    <property type="project" value="TreeGrafter"/>
</dbReference>
<dbReference type="GO" id="GO:0019367">
    <property type="term" value="P:fatty acid elongation, saturated fatty acid"/>
    <property type="evidence" value="ECO:0007669"/>
    <property type="project" value="TreeGrafter"/>
</dbReference>
<comment type="subcellular location">
    <subcellularLocation>
        <location evidence="1">Membrane</location>
        <topology evidence="1">Multi-pass membrane protein</topology>
    </subcellularLocation>
</comment>
<evidence type="ECO:0000256" key="4">
    <source>
        <dbReference type="ARBA" id="ARBA00022692"/>
    </source>
</evidence>
<keyword evidence="8 10" id="KW-0472">Membrane</keyword>
<dbReference type="GO" id="GO:0034626">
    <property type="term" value="P:fatty acid elongation, polyunsaturated fatty acid"/>
    <property type="evidence" value="ECO:0007669"/>
    <property type="project" value="TreeGrafter"/>
</dbReference>
<evidence type="ECO:0000256" key="2">
    <source>
        <dbReference type="ARBA" id="ARBA00022516"/>
    </source>
</evidence>
<dbReference type="GO" id="GO:0009922">
    <property type="term" value="F:fatty acid elongase activity"/>
    <property type="evidence" value="ECO:0007669"/>
    <property type="project" value="InterPro"/>
</dbReference>
<gene>
    <name evidence="11" type="ORF">PDE001_LOCUS852</name>
</gene>
<dbReference type="GO" id="GO:0005789">
    <property type="term" value="C:endoplasmic reticulum membrane"/>
    <property type="evidence" value="ECO:0007669"/>
    <property type="project" value="TreeGrafter"/>
</dbReference>
<dbReference type="EMBL" id="CANTFM010000129">
    <property type="protein sequence ID" value="CAI5712796.1"/>
    <property type="molecule type" value="Genomic_DNA"/>
</dbReference>
<evidence type="ECO:0000256" key="1">
    <source>
        <dbReference type="ARBA" id="ARBA00004141"/>
    </source>
</evidence>
<dbReference type="GO" id="GO:0030148">
    <property type="term" value="P:sphingolipid biosynthetic process"/>
    <property type="evidence" value="ECO:0007669"/>
    <property type="project" value="TreeGrafter"/>
</dbReference>
<evidence type="ECO:0000256" key="7">
    <source>
        <dbReference type="ARBA" id="ARBA00023098"/>
    </source>
</evidence>
<feature type="transmembrane region" description="Helical" evidence="10">
    <location>
        <begin position="123"/>
        <end position="146"/>
    </location>
</feature>
<dbReference type="InterPro" id="IPR030457">
    <property type="entry name" value="ELO_CS"/>
</dbReference>
<dbReference type="Pfam" id="PF01151">
    <property type="entry name" value="ELO"/>
    <property type="match status" value="1"/>
</dbReference>